<accession>A0AAD0RTD3</accession>
<feature type="domain" description="Putative tail fiber protein gp53-like C-terminal" evidence="1">
    <location>
        <begin position="354"/>
        <end position="435"/>
    </location>
</feature>
<sequence>MGYLNDKESWDRVPYFAEDAVLTGGPDCPDNIPIQALTNRTALLKKRLDDAVAGALAIEYANKLSTARKIGMSGDGSWSVQFDGGGNVSAAMTLADSGVEAGTYPVLTVDKKGRATAGRALQSADLPINAALPGEPTVETPPAGAGDKRIVNAEFVAGALAAMVGSAPAVLDTLNELAAALGNDPNFATTMAAALAAKAPLADAHLRGEPTAPTPPQFDNSDRLATTAAVKAAGLTFSGVAYMNSLPAVVDTTLAGKLIVINGGASSTVALPLSSGVPKGATITLVNESNFAQMINHQGADIIIAGNSNSANAYTMEAGTFAVFIADAGGWHMGLRTAQLGLTEAFAGTNNTLRFPGGQMLQFGTGVTNSSGVVSITFPLAFSSPPVVIPGNVGGNFNHSISLFGNNAGFTDSLYIANTGAMAGAGITSFWLAIGK</sequence>
<evidence type="ECO:0000313" key="3">
    <source>
        <dbReference type="Proteomes" id="UP000259465"/>
    </source>
</evidence>
<dbReference type="Pfam" id="PF21882">
    <property type="entry name" value="Gp53-like_C"/>
    <property type="match status" value="1"/>
</dbReference>
<evidence type="ECO:0000259" key="1">
    <source>
        <dbReference type="Pfam" id="PF21882"/>
    </source>
</evidence>
<dbReference type="EMBL" id="CP031968">
    <property type="protein sequence ID" value="AXT47744.1"/>
    <property type="molecule type" value="Genomic_DNA"/>
</dbReference>
<dbReference type="KEGG" id="crz:D1345_16855"/>
<gene>
    <name evidence="2" type="ORF">D1345_16855</name>
</gene>
<dbReference type="InterPro" id="IPR051934">
    <property type="entry name" value="Phage_Tail_Fiber_Structural"/>
</dbReference>
<reference evidence="2 3" key="1">
    <citation type="submission" date="2018-08" db="EMBL/GenBank/DDBJ databases">
        <title>Complete genome sequence of JP2-74.</title>
        <authorList>
            <person name="Wu L."/>
        </authorList>
    </citation>
    <scope>NUCLEOTIDE SEQUENCE [LARGE SCALE GENOMIC DNA]</scope>
    <source>
        <strain evidence="2 3">JP2-74</strain>
    </source>
</reference>
<dbReference type="PANTHER" id="PTHR35191">
    <property type="entry name" value="PROPHAGE SIDE TAIL FIBER PROTEIN HOMOLOG STFQ-RELATED"/>
    <property type="match status" value="1"/>
</dbReference>
<proteinExistence type="predicted"/>
<name>A0AAD0RTD3_9NEIS</name>
<organism evidence="2 3">
    <name type="scientific">Chromobacterium rhizoryzae</name>
    <dbReference type="NCBI Taxonomy" id="1778675"/>
    <lineage>
        <taxon>Bacteria</taxon>
        <taxon>Pseudomonadati</taxon>
        <taxon>Pseudomonadota</taxon>
        <taxon>Betaproteobacteria</taxon>
        <taxon>Neisseriales</taxon>
        <taxon>Chromobacteriaceae</taxon>
        <taxon>Chromobacterium</taxon>
    </lineage>
</organism>
<dbReference type="Gene3D" id="2.60.40.3940">
    <property type="match status" value="1"/>
</dbReference>
<evidence type="ECO:0000313" key="2">
    <source>
        <dbReference type="EMBL" id="AXT47744.1"/>
    </source>
</evidence>
<dbReference type="InterPro" id="IPR054075">
    <property type="entry name" value="Gp53-like_C"/>
</dbReference>
<dbReference type="Proteomes" id="UP000259465">
    <property type="component" value="Chromosome"/>
</dbReference>
<protein>
    <recommendedName>
        <fullName evidence="1">Putative tail fiber protein gp53-like C-terminal domain-containing protein</fullName>
    </recommendedName>
</protein>
<dbReference type="RefSeq" id="WP_118268212.1">
    <property type="nucleotide sequence ID" value="NZ_CP031968.1"/>
</dbReference>
<dbReference type="PANTHER" id="PTHR35191:SF1">
    <property type="entry name" value="PROPHAGE SIDE TAIL FIBER PROTEIN HOMOLOG STFQ-RELATED"/>
    <property type="match status" value="1"/>
</dbReference>
<dbReference type="AlphaFoldDB" id="A0AAD0RTD3"/>
<keyword evidence="3" id="KW-1185">Reference proteome</keyword>